<keyword evidence="3" id="KW-1185">Reference proteome</keyword>
<comment type="caution">
    <text evidence="2">The sequence shown here is derived from an EMBL/GenBank/DDBJ whole genome shotgun (WGS) entry which is preliminary data.</text>
</comment>
<feature type="transmembrane region" description="Helical" evidence="1">
    <location>
        <begin position="41"/>
        <end position="57"/>
    </location>
</feature>
<feature type="transmembrane region" description="Helical" evidence="1">
    <location>
        <begin position="7"/>
        <end position="29"/>
    </location>
</feature>
<evidence type="ECO:0000313" key="3">
    <source>
        <dbReference type="Proteomes" id="UP000304880"/>
    </source>
</evidence>
<evidence type="ECO:0000313" key="2">
    <source>
        <dbReference type="EMBL" id="TNH41142.1"/>
    </source>
</evidence>
<proteinExistence type="predicted"/>
<keyword evidence="1" id="KW-0472">Membrane</keyword>
<dbReference type="EMBL" id="VDDC01000001">
    <property type="protein sequence ID" value="TNH41142.1"/>
    <property type="molecule type" value="Genomic_DNA"/>
</dbReference>
<dbReference type="Proteomes" id="UP000304880">
    <property type="component" value="Unassembled WGS sequence"/>
</dbReference>
<gene>
    <name evidence="2" type="ORF">FHD67_00020</name>
</gene>
<name>A0A5C4RB67_9RHOB</name>
<reference evidence="2 3" key="1">
    <citation type="submission" date="2019-06" db="EMBL/GenBank/DDBJ databases">
        <authorList>
            <person name="Li J."/>
        </authorList>
    </citation>
    <scope>NUCLEOTIDE SEQUENCE [LARGE SCALE GENOMIC DNA]</scope>
    <source>
        <strain evidence="2 3">CGMCC 1.8012</strain>
    </source>
</reference>
<keyword evidence="1" id="KW-1133">Transmembrane helix</keyword>
<sequence>MRLQSKLALGLSCLVATAIAVLTLTPVPAPPLGSVAESDKIYHMVAFGVLAFPMAYLRPRWLMLALPAYLAFGGLIEILQPFVGRDRSLGDWLADLIGLGIGVVIGLAAGRFVPFARPRMRR</sequence>
<keyword evidence="1" id="KW-0812">Transmembrane</keyword>
<accession>A0A5C4RB67</accession>
<organism evidence="2 3">
    <name type="scientific">Paracoccus haeundaensis</name>
    <dbReference type="NCBI Taxonomy" id="225362"/>
    <lineage>
        <taxon>Bacteria</taxon>
        <taxon>Pseudomonadati</taxon>
        <taxon>Pseudomonadota</taxon>
        <taxon>Alphaproteobacteria</taxon>
        <taxon>Rhodobacterales</taxon>
        <taxon>Paracoccaceae</taxon>
        <taxon>Paracoccus</taxon>
    </lineage>
</organism>
<feature type="transmembrane region" description="Helical" evidence="1">
    <location>
        <begin position="64"/>
        <end position="84"/>
    </location>
</feature>
<protein>
    <submittedName>
        <fullName evidence="2">Teicoplanin resistance protein VanZ</fullName>
    </submittedName>
</protein>
<feature type="transmembrane region" description="Helical" evidence="1">
    <location>
        <begin position="96"/>
        <end position="116"/>
    </location>
</feature>
<evidence type="ECO:0000256" key="1">
    <source>
        <dbReference type="SAM" id="Phobius"/>
    </source>
</evidence>
<dbReference type="AlphaFoldDB" id="A0A5C4RB67"/>
<dbReference type="RefSeq" id="WP_064503537.1">
    <property type="nucleotide sequence ID" value="NZ_VDDC01000001.1"/>
</dbReference>
<dbReference type="NCBIfam" id="NF037970">
    <property type="entry name" value="vanZ_1"/>
    <property type="match status" value="1"/>
</dbReference>